<accession>A0ABR3BRG8</accession>
<sequence>MVQARLMPLPEAIEAGTHSGRSTPPMPLPPLAARRVGTVAQETHVDAGEEEDEPIEDDAMQPVPDNEDAGQITQDDRGNYRWIGSSSTLSLLDSFSVAGSGVVKALPPIDEVQYPSVKKSTEMIDAFFQEVHPCLHVLLEHEFRRDFRALMEARAKGGLSWGGGFISVVFAIFALEAGVIWYERAQILHYTTLKGVNIHQVQCLTLLAAFQASVNAMPMSWLLAGQAIRVAQGLGLHRSATRLPLSFAEKQQCSRCWWAIYGLERMMSIFLGRPLGVDDLDVNVAYPLEVDDTVLEKIAMEGMQVLPSELENEPRHAQ</sequence>
<dbReference type="InterPro" id="IPR007219">
    <property type="entry name" value="XnlR_reg_dom"/>
</dbReference>
<reference evidence="5" key="2">
    <citation type="submission" date="2024-01" db="EMBL/GenBank/DDBJ databases">
        <title>Comparative genomics of Cryptococcus and Kwoniella reveals pathogenesis evolution and contrasting modes of karyotype evolution via chromosome fusion or intercentromeric recombination.</title>
        <authorList>
            <person name="Coelho M.A."/>
            <person name="David-Palma M."/>
            <person name="Shea T."/>
            <person name="Bowers K."/>
            <person name="Mcginley-Smith S."/>
            <person name="Mohammad A.W."/>
            <person name="Gnirke A."/>
            <person name="Yurkov A.M."/>
            <person name="Nowrousian M."/>
            <person name="Sun S."/>
            <person name="Cuomo C.A."/>
            <person name="Heitman J."/>
        </authorList>
    </citation>
    <scope>NUCLEOTIDE SEQUENCE</scope>
    <source>
        <strain evidence="5">IND107</strain>
    </source>
</reference>
<keyword evidence="1" id="KW-0539">Nucleus</keyword>
<dbReference type="EMBL" id="ATAM02000008">
    <property type="protein sequence ID" value="KAL0245771.1"/>
    <property type="molecule type" value="Genomic_DNA"/>
</dbReference>
<name>A0ABR3BRG8_9TREE</name>
<proteinExistence type="predicted"/>
<protein>
    <recommendedName>
        <fullName evidence="4">Xylanolytic transcriptional activator regulatory domain-containing protein</fullName>
    </recommendedName>
</protein>
<feature type="transmembrane region" description="Helical" evidence="3">
    <location>
        <begin position="158"/>
        <end position="182"/>
    </location>
</feature>
<dbReference type="SMART" id="SM00906">
    <property type="entry name" value="Fungal_trans"/>
    <property type="match status" value="1"/>
</dbReference>
<keyword evidence="3" id="KW-1133">Transmembrane helix</keyword>
<evidence type="ECO:0000256" key="3">
    <source>
        <dbReference type="SAM" id="Phobius"/>
    </source>
</evidence>
<feature type="domain" description="Xylanolytic transcriptional activator regulatory" evidence="4">
    <location>
        <begin position="220"/>
        <end position="293"/>
    </location>
</feature>
<dbReference type="Proteomes" id="UP000054399">
    <property type="component" value="Unassembled WGS sequence"/>
</dbReference>
<keyword evidence="3" id="KW-0472">Membrane</keyword>
<feature type="region of interest" description="Disordered" evidence="2">
    <location>
        <begin position="1"/>
        <end position="31"/>
    </location>
</feature>
<keyword evidence="3" id="KW-0812">Transmembrane</keyword>
<keyword evidence="6" id="KW-1185">Reference proteome</keyword>
<comment type="caution">
    <text evidence="5">The sequence shown here is derived from an EMBL/GenBank/DDBJ whole genome shotgun (WGS) entry which is preliminary data.</text>
</comment>
<feature type="region of interest" description="Disordered" evidence="2">
    <location>
        <begin position="43"/>
        <end position="64"/>
    </location>
</feature>
<dbReference type="PANTHER" id="PTHR46910:SF1">
    <property type="entry name" value="MISCELLANEOUS ZN(II)2CYS6 TRANSCRIPTION FACTOR (EUROFUNG)-RELATED"/>
    <property type="match status" value="1"/>
</dbReference>
<dbReference type="GeneID" id="91991763"/>
<dbReference type="RefSeq" id="XP_066612855.1">
    <property type="nucleotide sequence ID" value="XM_066759368.1"/>
</dbReference>
<gene>
    <name evidence="5" type="ORF">I308_104907</name>
</gene>
<dbReference type="Pfam" id="PF04082">
    <property type="entry name" value="Fungal_trans"/>
    <property type="match status" value="1"/>
</dbReference>
<dbReference type="CDD" id="cd12148">
    <property type="entry name" value="fungal_TF_MHR"/>
    <property type="match status" value="1"/>
</dbReference>
<evidence type="ECO:0000313" key="5">
    <source>
        <dbReference type="EMBL" id="KAL0245771.1"/>
    </source>
</evidence>
<evidence type="ECO:0000313" key="6">
    <source>
        <dbReference type="Proteomes" id="UP000054399"/>
    </source>
</evidence>
<evidence type="ECO:0000256" key="1">
    <source>
        <dbReference type="ARBA" id="ARBA00023242"/>
    </source>
</evidence>
<organism evidence="5 6">
    <name type="scientific">Cryptococcus tetragattii IND107</name>
    <dbReference type="NCBI Taxonomy" id="1296105"/>
    <lineage>
        <taxon>Eukaryota</taxon>
        <taxon>Fungi</taxon>
        <taxon>Dikarya</taxon>
        <taxon>Basidiomycota</taxon>
        <taxon>Agaricomycotina</taxon>
        <taxon>Tremellomycetes</taxon>
        <taxon>Tremellales</taxon>
        <taxon>Cryptococcaceae</taxon>
        <taxon>Cryptococcus</taxon>
        <taxon>Cryptococcus gattii species complex</taxon>
    </lineage>
</organism>
<dbReference type="InterPro" id="IPR050987">
    <property type="entry name" value="AtrR-like"/>
</dbReference>
<dbReference type="PANTHER" id="PTHR46910">
    <property type="entry name" value="TRANSCRIPTION FACTOR PDR1"/>
    <property type="match status" value="1"/>
</dbReference>
<evidence type="ECO:0000259" key="4">
    <source>
        <dbReference type="SMART" id="SM00906"/>
    </source>
</evidence>
<feature type="compositionally biased region" description="Acidic residues" evidence="2">
    <location>
        <begin position="48"/>
        <end position="59"/>
    </location>
</feature>
<evidence type="ECO:0000256" key="2">
    <source>
        <dbReference type="SAM" id="MobiDB-lite"/>
    </source>
</evidence>
<reference evidence="5" key="1">
    <citation type="submission" date="2015-01" db="EMBL/GenBank/DDBJ databases">
        <authorList>
            <consortium name="The Broad Institute Genomics Platform"/>
            <person name="Cuomo C."/>
            <person name="Litvintseva A."/>
            <person name="Chen Y."/>
            <person name="Heitman J."/>
            <person name="Sun S."/>
            <person name="Springer D."/>
            <person name="Dromer F."/>
            <person name="Young S."/>
            <person name="Zeng Q."/>
            <person name="Gargeya S."/>
            <person name="Abouelleil A."/>
            <person name="Alvarado L."/>
            <person name="Chapman S.B."/>
            <person name="Gainer-Dewar J."/>
            <person name="Goldberg J."/>
            <person name="Griggs A."/>
            <person name="Gujja S."/>
            <person name="Hansen M."/>
            <person name="Howarth C."/>
            <person name="Imamovic A."/>
            <person name="Larimer J."/>
            <person name="Murphy C."/>
            <person name="Naylor J."/>
            <person name="Pearson M."/>
            <person name="Priest M."/>
            <person name="Roberts A."/>
            <person name="Saif S."/>
            <person name="Shea T."/>
            <person name="Sykes S."/>
            <person name="Wortman J."/>
            <person name="Nusbaum C."/>
            <person name="Birren B."/>
        </authorList>
    </citation>
    <scope>NUCLEOTIDE SEQUENCE</scope>
    <source>
        <strain evidence="5">IND107</strain>
    </source>
</reference>